<keyword evidence="2" id="KW-0540">Nuclease</keyword>
<dbReference type="Gene3D" id="3.60.10.10">
    <property type="entry name" value="Endonuclease/exonuclease/phosphatase"/>
    <property type="match status" value="1"/>
</dbReference>
<sequence>MKKPTSIIFLLFKSIMILGWLFTSSACKSIRNQPVDNATGKPVHIKVSTFNIRYNANADVESGNGWDIRKKPVADLIKRHGFEIVGTQEGDKNQLADLQQLMPEFAITSYPYGGKGDLHNCAILYKKGRFELLDQGVFWLSETPNEPSIGWDATDRRICNWAKFKEKKSGKEFFYFNVHFYWRLEIAKRESGPLMAKMMKEIAGESPVICVGDFNSEAHTPQIKAIKSYLKDAFEATEQPRKGIVNTNLGGGNFLGPATNRIDYIFISKHIKVKDYEVFSDRYNTDRYPSDHLPVASNIMF</sequence>
<gene>
    <name evidence="2" type="ORF">GQF63_18040</name>
</gene>
<keyword evidence="3" id="KW-1185">Reference proteome</keyword>
<dbReference type="Pfam" id="PF03372">
    <property type="entry name" value="Exo_endo_phos"/>
    <property type="match status" value="1"/>
</dbReference>
<accession>A0A6N8L3Q2</accession>
<dbReference type="AlphaFoldDB" id="A0A6N8L3Q2"/>
<evidence type="ECO:0000313" key="2">
    <source>
        <dbReference type="EMBL" id="MVZ63927.1"/>
    </source>
</evidence>
<protein>
    <submittedName>
        <fullName evidence="2">Endonuclease</fullName>
    </submittedName>
</protein>
<name>A0A6N8L3Q2_9SPHI</name>
<comment type="caution">
    <text evidence="2">The sequence shown here is derived from an EMBL/GenBank/DDBJ whole genome shotgun (WGS) entry which is preliminary data.</text>
</comment>
<dbReference type="GO" id="GO:0000175">
    <property type="term" value="F:3'-5'-RNA exonuclease activity"/>
    <property type="evidence" value="ECO:0007669"/>
    <property type="project" value="TreeGrafter"/>
</dbReference>
<dbReference type="RefSeq" id="WP_160370644.1">
    <property type="nucleotide sequence ID" value="NZ_WSQA01000017.1"/>
</dbReference>
<dbReference type="InterPro" id="IPR005135">
    <property type="entry name" value="Endo/exonuclease/phosphatase"/>
</dbReference>
<keyword evidence="2" id="KW-0378">Hydrolase</keyword>
<dbReference type="GO" id="GO:0004519">
    <property type="term" value="F:endonuclease activity"/>
    <property type="evidence" value="ECO:0007669"/>
    <property type="project" value="UniProtKB-KW"/>
</dbReference>
<dbReference type="Proteomes" id="UP000435036">
    <property type="component" value="Unassembled WGS sequence"/>
</dbReference>
<evidence type="ECO:0000313" key="3">
    <source>
        <dbReference type="Proteomes" id="UP000435036"/>
    </source>
</evidence>
<reference evidence="2 3" key="1">
    <citation type="submission" date="2019-12" db="EMBL/GenBank/DDBJ databases">
        <authorList>
            <person name="Dong K."/>
        </authorList>
    </citation>
    <scope>NUCLEOTIDE SEQUENCE [LARGE SCALE GENOMIC DNA]</scope>
    <source>
        <strain evidence="2 3">JCM 31225</strain>
    </source>
</reference>
<dbReference type="OrthoDB" id="9793162at2"/>
<dbReference type="PANTHER" id="PTHR12121">
    <property type="entry name" value="CARBON CATABOLITE REPRESSOR PROTEIN 4"/>
    <property type="match status" value="1"/>
</dbReference>
<dbReference type="PROSITE" id="PS51257">
    <property type="entry name" value="PROKAR_LIPOPROTEIN"/>
    <property type="match status" value="1"/>
</dbReference>
<dbReference type="CDD" id="cd09083">
    <property type="entry name" value="EEP-1"/>
    <property type="match status" value="1"/>
</dbReference>
<organism evidence="2 3">
    <name type="scientific">Sphingobacterium humi</name>
    <dbReference type="NCBI Taxonomy" id="1796905"/>
    <lineage>
        <taxon>Bacteria</taxon>
        <taxon>Pseudomonadati</taxon>
        <taxon>Bacteroidota</taxon>
        <taxon>Sphingobacteriia</taxon>
        <taxon>Sphingobacteriales</taxon>
        <taxon>Sphingobacteriaceae</taxon>
        <taxon>Sphingobacterium</taxon>
    </lineage>
</organism>
<dbReference type="InterPro" id="IPR036691">
    <property type="entry name" value="Endo/exonu/phosph_ase_sf"/>
</dbReference>
<feature type="domain" description="Endonuclease/exonuclease/phosphatase" evidence="1">
    <location>
        <begin position="50"/>
        <end position="292"/>
    </location>
</feature>
<dbReference type="SUPFAM" id="SSF56219">
    <property type="entry name" value="DNase I-like"/>
    <property type="match status" value="1"/>
</dbReference>
<evidence type="ECO:0000259" key="1">
    <source>
        <dbReference type="Pfam" id="PF03372"/>
    </source>
</evidence>
<proteinExistence type="predicted"/>
<dbReference type="InterPro" id="IPR050410">
    <property type="entry name" value="CCR4/nocturin_mRNA_transcr"/>
</dbReference>
<keyword evidence="2" id="KW-0255">Endonuclease</keyword>
<dbReference type="PANTHER" id="PTHR12121:SF36">
    <property type="entry name" value="ENDONUCLEASE_EXONUCLEASE_PHOSPHATASE DOMAIN-CONTAINING PROTEIN"/>
    <property type="match status" value="1"/>
</dbReference>
<dbReference type="EMBL" id="WSQA01000017">
    <property type="protein sequence ID" value="MVZ63927.1"/>
    <property type="molecule type" value="Genomic_DNA"/>
</dbReference>